<organism evidence="1 2">
    <name type="scientific">Entomospira entomophila</name>
    <dbReference type="NCBI Taxonomy" id="2719988"/>
    <lineage>
        <taxon>Bacteria</taxon>
        <taxon>Pseudomonadati</taxon>
        <taxon>Spirochaetota</taxon>
        <taxon>Spirochaetia</taxon>
        <taxon>Spirochaetales</taxon>
        <taxon>Spirochaetaceae</taxon>
        <taxon>Entomospira</taxon>
    </lineage>
</organism>
<accession>A0A968GD23</accession>
<name>A0A968GD23_9SPIO</name>
<comment type="caution">
    <text evidence="1">The sequence shown here is derived from an EMBL/GenBank/DDBJ whole genome shotgun (WGS) entry which is preliminary data.</text>
</comment>
<evidence type="ECO:0000313" key="1">
    <source>
        <dbReference type="EMBL" id="NIZ41363.1"/>
    </source>
</evidence>
<proteinExistence type="predicted"/>
<dbReference type="AlphaFoldDB" id="A0A968GD23"/>
<keyword evidence="2" id="KW-1185">Reference proteome</keyword>
<dbReference type="Proteomes" id="UP000711995">
    <property type="component" value="Unassembled WGS sequence"/>
</dbReference>
<protein>
    <submittedName>
        <fullName evidence="1">Uncharacterized protein</fullName>
    </submittedName>
</protein>
<gene>
    <name evidence="1" type="ORF">HCT14_07575</name>
</gene>
<dbReference type="RefSeq" id="WP_167700980.1">
    <property type="nucleotide sequence ID" value="NZ_CP118175.1"/>
</dbReference>
<reference evidence="1 2" key="1">
    <citation type="submission" date="2020-03" db="EMBL/GenBank/DDBJ databases">
        <title>Spirochaetal bacteria isolated from arthropods constitute a novel genus Entomospira genus novum within the order Spirochaetales.</title>
        <authorList>
            <person name="Grana-Miraglia L."/>
            <person name="Sikutova S."/>
            <person name="Fingerle V."/>
            <person name="Sing A."/>
            <person name="Castillo-Ramirez S."/>
            <person name="Margos G."/>
            <person name="Rudolf I."/>
        </authorList>
    </citation>
    <scope>NUCLEOTIDE SEQUENCE [LARGE SCALE GENOMIC DNA]</scope>
    <source>
        <strain evidence="1 2">BR193</strain>
    </source>
</reference>
<dbReference type="EMBL" id="JAATLJ010000002">
    <property type="protein sequence ID" value="NIZ41363.1"/>
    <property type="molecule type" value="Genomic_DNA"/>
</dbReference>
<sequence>MQQMVDFSHREAEDSKSISLRLEVEMIEAIDQSLAKSILNRDPHRPKNRSQWIIQAIKRSLKENF</sequence>
<evidence type="ECO:0000313" key="2">
    <source>
        <dbReference type="Proteomes" id="UP000711995"/>
    </source>
</evidence>